<dbReference type="SUPFAM" id="SSF103473">
    <property type="entry name" value="MFS general substrate transporter"/>
    <property type="match status" value="1"/>
</dbReference>
<feature type="transmembrane region" description="Helical" evidence="9">
    <location>
        <begin position="299"/>
        <end position="325"/>
    </location>
</feature>
<comment type="subcellular location">
    <subcellularLocation>
        <location evidence="1">Cell membrane</location>
        <topology evidence="1">Multi-pass membrane protein</topology>
    </subcellularLocation>
</comment>
<feature type="transmembrane region" description="Helical" evidence="9">
    <location>
        <begin position="471"/>
        <end position="490"/>
    </location>
</feature>
<organism evidence="11 12">
    <name type="scientific">Penicillium malachiteum</name>
    <dbReference type="NCBI Taxonomy" id="1324776"/>
    <lineage>
        <taxon>Eukaryota</taxon>
        <taxon>Fungi</taxon>
        <taxon>Dikarya</taxon>
        <taxon>Ascomycota</taxon>
        <taxon>Pezizomycotina</taxon>
        <taxon>Eurotiomycetes</taxon>
        <taxon>Eurotiomycetidae</taxon>
        <taxon>Eurotiales</taxon>
        <taxon>Aspergillaceae</taxon>
        <taxon>Penicillium</taxon>
    </lineage>
</organism>
<accession>A0AAD6MWW4</accession>
<evidence type="ECO:0000259" key="10">
    <source>
        <dbReference type="PROSITE" id="PS50850"/>
    </source>
</evidence>
<keyword evidence="5 9" id="KW-1133">Transmembrane helix</keyword>
<dbReference type="PANTHER" id="PTHR23502">
    <property type="entry name" value="MAJOR FACILITATOR SUPERFAMILY"/>
    <property type="match status" value="1"/>
</dbReference>
<evidence type="ECO:0000256" key="8">
    <source>
        <dbReference type="SAM" id="MobiDB-lite"/>
    </source>
</evidence>
<feature type="transmembrane region" description="Helical" evidence="9">
    <location>
        <begin position="191"/>
        <end position="210"/>
    </location>
</feature>
<dbReference type="Pfam" id="PF07690">
    <property type="entry name" value="MFS_1"/>
    <property type="match status" value="1"/>
</dbReference>
<dbReference type="InterPro" id="IPR011701">
    <property type="entry name" value="MFS"/>
</dbReference>
<keyword evidence="6 9" id="KW-0472">Membrane</keyword>
<evidence type="ECO:0000256" key="4">
    <source>
        <dbReference type="ARBA" id="ARBA00022692"/>
    </source>
</evidence>
<dbReference type="InterPro" id="IPR020846">
    <property type="entry name" value="MFS_dom"/>
</dbReference>
<dbReference type="AlphaFoldDB" id="A0AAD6MWW4"/>
<evidence type="ECO:0000313" key="11">
    <source>
        <dbReference type="EMBL" id="KAJ5727692.1"/>
    </source>
</evidence>
<comment type="caution">
    <text evidence="11">The sequence shown here is derived from an EMBL/GenBank/DDBJ whole genome shotgun (WGS) entry which is preliminary data.</text>
</comment>
<feature type="transmembrane region" description="Helical" evidence="9">
    <location>
        <begin position="134"/>
        <end position="151"/>
    </location>
</feature>
<evidence type="ECO:0000256" key="6">
    <source>
        <dbReference type="ARBA" id="ARBA00023136"/>
    </source>
</evidence>
<sequence length="549" mass="59671">MTRARTDEAVGRSRSPLWSMVFNTAPDERIINHQYTGSGTKDEPYVVCWLVDDPQNPLDFRRASKWTITVIVSLSALVVALVSSAYTGGMVELTQDFNISEELALVGVSMFVVGFAVGPLLWAPLSETYGRRPLLLLNAIALTALTAGVAASPNIESVNVLRFLGGSFGSAPLAIAGGVIVDLFPAVERGLAAGLYGAAPFIGPALGPIIGGYLSQSKGWRAVEWLLTGLSGAMLLVMYMFLPETYAPALLAKRAELLSKATGQTYQSALESNHTKISISKKLGIALSRPWILLFREPIVLLLALYLSIIYGTLYMLFAAYPIVFEIGRGWGEGTTGLTFVGVMVGILIGTAYTVPMYFQYRKKTLESSVLLLPEARLPDGYLGAVALPVGLFMFAWTNSPSIHWAVPVIAGMPFGFGMLTVFLSVLNYLVDAYTIYAASVLASTSLLRCIFGAAFPLFTGEMYKKLGLHWAASIPAFLALACLPMPLLLHRYGPWIRERCHYAADASATMKRYREMMMLEAEASRQEEATQSGRTSEEKGPTVNHIQQ</sequence>
<gene>
    <name evidence="11" type="ORF">N7493_005512</name>
</gene>
<proteinExistence type="inferred from homology"/>
<keyword evidence="2" id="KW-0813">Transport</keyword>
<protein>
    <recommendedName>
        <fullName evidence="10">Major facilitator superfamily (MFS) profile domain-containing protein</fullName>
    </recommendedName>
</protein>
<evidence type="ECO:0000256" key="1">
    <source>
        <dbReference type="ARBA" id="ARBA00004651"/>
    </source>
</evidence>
<dbReference type="PANTHER" id="PTHR23502:SF186">
    <property type="entry name" value="MAJOR FACILITATOR SUPERFAMILY (MFS) PROFILE DOMAIN-CONTAINING PROTEIN"/>
    <property type="match status" value="1"/>
</dbReference>
<dbReference type="Gene3D" id="1.20.1250.20">
    <property type="entry name" value="MFS general substrate transporter like domains"/>
    <property type="match status" value="1"/>
</dbReference>
<keyword evidence="4 9" id="KW-0812">Transmembrane</keyword>
<dbReference type="GO" id="GO:0022857">
    <property type="term" value="F:transmembrane transporter activity"/>
    <property type="evidence" value="ECO:0007669"/>
    <property type="project" value="InterPro"/>
</dbReference>
<dbReference type="EMBL" id="JAQJAN010000006">
    <property type="protein sequence ID" value="KAJ5727692.1"/>
    <property type="molecule type" value="Genomic_DNA"/>
</dbReference>
<feature type="transmembrane region" description="Helical" evidence="9">
    <location>
        <begin position="380"/>
        <end position="397"/>
    </location>
</feature>
<comment type="similarity">
    <text evidence="7">Belongs to the major facilitator superfamily. DHA1 family. Polyamines/proton antiporter (TC 2.A.1.2.16) subfamily.</text>
</comment>
<keyword evidence="3" id="KW-1003">Cell membrane</keyword>
<dbReference type="PROSITE" id="PS50850">
    <property type="entry name" value="MFS"/>
    <property type="match status" value="1"/>
</dbReference>
<evidence type="ECO:0000256" key="3">
    <source>
        <dbReference type="ARBA" id="ARBA00022475"/>
    </source>
</evidence>
<evidence type="ECO:0000256" key="5">
    <source>
        <dbReference type="ARBA" id="ARBA00022989"/>
    </source>
</evidence>
<reference evidence="11" key="2">
    <citation type="submission" date="2023-01" db="EMBL/GenBank/DDBJ databases">
        <authorList>
            <person name="Petersen C."/>
        </authorList>
    </citation>
    <scope>NUCLEOTIDE SEQUENCE</scope>
    <source>
        <strain evidence="11">IBT 17514</strain>
    </source>
</reference>
<name>A0AAD6MWW4_9EURO</name>
<evidence type="ECO:0000256" key="7">
    <source>
        <dbReference type="ARBA" id="ARBA00038459"/>
    </source>
</evidence>
<dbReference type="GO" id="GO:0005886">
    <property type="term" value="C:plasma membrane"/>
    <property type="evidence" value="ECO:0007669"/>
    <property type="project" value="UniProtKB-SubCell"/>
</dbReference>
<dbReference type="InterPro" id="IPR036259">
    <property type="entry name" value="MFS_trans_sf"/>
</dbReference>
<evidence type="ECO:0000256" key="9">
    <source>
        <dbReference type="SAM" id="Phobius"/>
    </source>
</evidence>
<feature type="transmembrane region" description="Helical" evidence="9">
    <location>
        <begin position="222"/>
        <end position="242"/>
    </location>
</feature>
<feature type="transmembrane region" description="Helical" evidence="9">
    <location>
        <begin position="66"/>
        <end position="91"/>
    </location>
</feature>
<evidence type="ECO:0000313" key="12">
    <source>
        <dbReference type="Proteomes" id="UP001215712"/>
    </source>
</evidence>
<reference evidence="11" key="1">
    <citation type="journal article" date="2023" name="IMA Fungus">
        <title>Comparative genomic study of the Penicillium genus elucidates a diverse pangenome and 15 lateral gene transfer events.</title>
        <authorList>
            <person name="Petersen C."/>
            <person name="Sorensen T."/>
            <person name="Nielsen M.R."/>
            <person name="Sondergaard T.E."/>
            <person name="Sorensen J.L."/>
            <person name="Fitzpatrick D.A."/>
            <person name="Frisvad J.C."/>
            <person name="Nielsen K.L."/>
        </authorList>
    </citation>
    <scope>NUCLEOTIDE SEQUENCE</scope>
    <source>
        <strain evidence="11">IBT 17514</strain>
    </source>
</reference>
<dbReference type="FunFam" id="1.20.1250.20:FF:000011">
    <property type="entry name" value="MFS multidrug transporter, putative"/>
    <property type="match status" value="1"/>
</dbReference>
<dbReference type="CDD" id="cd17323">
    <property type="entry name" value="MFS_Tpo1_MDR_like"/>
    <property type="match status" value="1"/>
</dbReference>
<feature type="transmembrane region" description="Helical" evidence="9">
    <location>
        <begin position="163"/>
        <end position="184"/>
    </location>
</feature>
<feature type="transmembrane region" description="Helical" evidence="9">
    <location>
        <begin position="434"/>
        <end position="459"/>
    </location>
</feature>
<dbReference type="Proteomes" id="UP001215712">
    <property type="component" value="Unassembled WGS sequence"/>
</dbReference>
<feature type="transmembrane region" description="Helical" evidence="9">
    <location>
        <begin position="403"/>
        <end position="427"/>
    </location>
</feature>
<keyword evidence="12" id="KW-1185">Reference proteome</keyword>
<feature type="transmembrane region" description="Helical" evidence="9">
    <location>
        <begin position="337"/>
        <end position="359"/>
    </location>
</feature>
<feature type="domain" description="Major facilitator superfamily (MFS) profile" evidence="10">
    <location>
        <begin position="68"/>
        <end position="500"/>
    </location>
</feature>
<feature type="transmembrane region" description="Helical" evidence="9">
    <location>
        <begin position="103"/>
        <end position="122"/>
    </location>
</feature>
<feature type="region of interest" description="Disordered" evidence="8">
    <location>
        <begin position="525"/>
        <end position="549"/>
    </location>
</feature>
<evidence type="ECO:0000256" key="2">
    <source>
        <dbReference type="ARBA" id="ARBA00022448"/>
    </source>
</evidence>